<evidence type="ECO:0000313" key="2">
    <source>
        <dbReference type="EMBL" id="KAJ8309028.1"/>
    </source>
</evidence>
<feature type="region of interest" description="Disordered" evidence="1">
    <location>
        <begin position="1"/>
        <end position="63"/>
    </location>
</feature>
<sequence>MQNLAITEATTSKSKPLPAPSKTPAKPVVQTDLKSAPSISVTSPAKPSLLASTSKAGVSSSEAAANWIKQAQNESAKGPSNAVSAAAAALSHLSPEELQKRQQYLKEQRDKLLEMKKKEREKQLLTAEKSQPQRPMSARAAKSALSKSGGPESSSKQLSPEEEKKLAMRKAIAVRLKSEVLGQK</sequence>
<feature type="compositionally biased region" description="Polar residues" evidence="1">
    <location>
        <begin position="1"/>
        <end position="14"/>
    </location>
</feature>
<dbReference type="EMBL" id="JARBDR010000657">
    <property type="protein sequence ID" value="KAJ8309028.1"/>
    <property type="molecule type" value="Genomic_DNA"/>
</dbReference>
<evidence type="ECO:0000313" key="3">
    <source>
        <dbReference type="Proteomes" id="UP001217089"/>
    </source>
</evidence>
<reference evidence="2 3" key="1">
    <citation type="submission" date="2022-12" db="EMBL/GenBank/DDBJ databases">
        <title>Chromosome-level genome of Tegillarca granosa.</title>
        <authorList>
            <person name="Kim J."/>
        </authorList>
    </citation>
    <scope>NUCLEOTIDE SEQUENCE [LARGE SCALE GENOMIC DNA]</scope>
    <source>
        <strain evidence="2">Teg-2019</strain>
        <tissue evidence="2">Adductor muscle</tissue>
    </source>
</reference>
<organism evidence="2 3">
    <name type="scientific">Tegillarca granosa</name>
    <name type="common">Malaysian cockle</name>
    <name type="synonym">Anadara granosa</name>
    <dbReference type="NCBI Taxonomy" id="220873"/>
    <lineage>
        <taxon>Eukaryota</taxon>
        <taxon>Metazoa</taxon>
        <taxon>Spiralia</taxon>
        <taxon>Lophotrochozoa</taxon>
        <taxon>Mollusca</taxon>
        <taxon>Bivalvia</taxon>
        <taxon>Autobranchia</taxon>
        <taxon>Pteriomorphia</taxon>
        <taxon>Arcoida</taxon>
        <taxon>Arcoidea</taxon>
        <taxon>Arcidae</taxon>
        <taxon>Tegillarca</taxon>
    </lineage>
</organism>
<comment type="caution">
    <text evidence="2">The sequence shown here is derived from an EMBL/GenBank/DDBJ whole genome shotgun (WGS) entry which is preliminary data.</text>
</comment>
<proteinExistence type="predicted"/>
<keyword evidence="3" id="KW-1185">Reference proteome</keyword>
<feature type="compositionally biased region" description="Polar residues" evidence="1">
    <location>
        <begin position="37"/>
        <end position="63"/>
    </location>
</feature>
<feature type="region of interest" description="Disordered" evidence="1">
    <location>
        <begin position="109"/>
        <end position="167"/>
    </location>
</feature>
<feature type="compositionally biased region" description="Basic and acidic residues" evidence="1">
    <location>
        <begin position="109"/>
        <end position="123"/>
    </location>
</feature>
<name>A0ABQ9F0G5_TEGGR</name>
<accession>A0ABQ9F0G5</accession>
<feature type="compositionally biased region" description="Low complexity" evidence="1">
    <location>
        <begin position="137"/>
        <end position="148"/>
    </location>
</feature>
<dbReference type="PANTHER" id="PTHR21532">
    <property type="entry name" value="PHOSPHODIESTERASE HL"/>
    <property type="match status" value="1"/>
</dbReference>
<evidence type="ECO:0000256" key="1">
    <source>
        <dbReference type="SAM" id="MobiDB-lite"/>
    </source>
</evidence>
<dbReference type="InterPro" id="IPR038888">
    <property type="entry name" value="CFAP36"/>
</dbReference>
<gene>
    <name evidence="2" type="ORF">KUTeg_013902</name>
</gene>
<dbReference type="Proteomes" id="UP001217089">
    <property type="component" value="Unassembled WGS sequence"/>
</dbReference>
<protein>
    <submittedName>
        <fullName evidence="2">Uncharacterized protein</fullName>
    </submittedName>
</protein>
<dbReference type="PANTHER" id="PTHR21532:SF0">
    <property type="entry name" value="CILIA- AND FLAGELLA-ASSOCIATED PROTEIN 36"/>
    <property type="match status" value="1"/>
</dbReference>